<comment type="caution">
    <text evidence="3">The sequence shown here is derived from an EMBL/GenBank/DDBJ whole genome shotgun (WGS) entry which is preliminary data.</text>
</comment>
<keyword evidence="1" id="KW-1133">Transmembrane helix</keyword>
<dbReference type="Proteomes" id="UP000249619">
    <property type="component" value="Unassembled WGS sequence"/>
</dbReference>
<keyword evidence="2" id="KW-0732">Signal</keyword>
<evidence type="ECO:0000256" key="1">
    <source>
        <dbReference type="SAM" id="Phobius"/>
    </source>
</evidence>
<feature type="signal peptide" evidence="2">
    <location>
        <begin position="1"/>
        <end position="19"/>
    </location>
</feature>
<feature type="transmembrane region" description="Helical" evidence="1">
    <location>
        <begin position="66"/>
        <end position="85"/>
    </location>
</feature>
<feature type="transmembrane region" description="Helical" evidence="1">
    <location>
        <begin position="268"/>
        <end position="288"/>
    </location>
</feature>
<reference evidence="4" key="1">
    <citation type="submission" date="2018-05" db="EMBL/GenBank/DDBJ databases">
        <title>Draft genome sequence of Stemphylium lycopersici strain CIDEFI 213.</title>
        <authorList>
            <person name="Medina R."/>
            <person name="Franco M.E.E."/>
            <person name="Lucentini C.G."/>
            <person name="Saparrat M.C.N."/>
            <person name="Balatti P.A."/>
        </authorList>
    </citation>
    <scope>NUCLEOTIDE SEQUENCE [LARGE SCALE GENOMIC DNA]</scope>
    <source>
        <strain evidence="4">CIDEFI 213</strain>
    </source>
</reference>
<evidence type="ECO:0000313" key="3">
    <source>
        <dbReference type="EMBL" id="RAR01580.1"/>
    </source>
</evidence>
<protein>
    <submittedName>
        <fullName evidence="3">Uncharacterized protein</fullName>
    </submittedName>
</protein>
<feature type="transmembrane region" description="Helical" evidence="1">
    <location>
        <begin position="294"/>
        <end position="315"/>
    </location>
</feature>
<accession>A0A364MS08</accession>
<evidence type="ECO:0000313" key="4">
    <source>
        <dbReference type="Proteomes" id="UP000249619"/>
    </source>
</evidence>
<keyword evidence="1" id="KW-0472">Membrane</keyword>
<gene>
    <name evidence="3" type="ORF">DDE83_008867</name>
</gene>
<feature type="transmembrane region" description="Helical" evidence="1">
    <location>
        <begin position="97"/>
        <end position="116"/>
    </location>
</feature>
<dbReference type="AlphaFoldDB" id="A0A364MS08"/>
<evidence type="ECO:0000256" key="2">
    <source>
        <dbReference type="SAM" id="SignalP"/>
    </source>
</evidence>
<organism evidence="3 4">
    <name type="scientific">Stemphylium lycopersici</name>
    <name type="common">Tomato gray leaf spot disease fungus</name>
    <name type="synonym">Thyrospora lycopersici</name>
    <dbReference type="NCBI Taxonomy" id="183478"/>
    <lineage>
        <taxon>Eukaryota</taxon>
        <taxon>Fungi</taxon>
        <taxon>Dikarya</taxon>
        <taxon>Ascomycota</taxon>
        <taxon>Pezizomycotina</taxon>
        <taxon>Dothideomycetes</taxon>
        <taxon>Pleosporomycetidae</taxon>
        <taxon>Pleosporales</taxon>
        <taxon>Pleosporineae</taxon>
        <taxon>Pleosporaceae</taxon>
        <taxon>Stemphylium</taxon>
    </lineage>
</organism>
<keyword evidence="1" id="KW-0812">Transmembrane</keyword>
<keyword evidence="4" id="KW-1185">Reference proteome</keyword>
<dbReference type="EMBL" id="QGDH01000262">
    <property type="protein sequence ID" value="RAR01580.1"/>
    <property type="molecule type" value="Genomic_DNA"/>
</dbReference>
<dbReference type="STRING" id="183478.A0A364MS08"/>
<name>A0A364MS08_STELY</name>
<feature type="transmembrane region" description="Helical" evidence="1">
    <location>
        <begin position="185"/>
        <end position="207"/>
    </location>
</feature>
<feature type="chain" id="PRO_5017041193" evidence="2">
    <location>
        <begin position="20"/>
        <end position="439"/>
    </location>
</feature>
<proteinExistence type="predicted"/>
<sequence length="439" mass="48571">MALWICTLLLIGSAQVALGQLETAIPYEQLQKRGICVRHGGRDNYCYSSLNQILEHELNEVRKGEYAGAAGVMALLPTIGALLGAPTNEIWRLMAMVPFGGALAMATSFGGAILPVNVKDYESDFMKQQIDTRRPKGPNRTASDLSYFKETDHSHNEMVERGGRLMEQVEKRLKSTERKEIPTKYIWSGLIGMLVLLLGAHGSMAIVEQGTILPWWSLKQLETLQAGTLKIIGSPERARSHNTLYVMVSVQEQRATTWKVTLRACSKLSSIGVFITGTAMFASAQLLSIAMATFALTLVLAAGVFGRTIAGWIVAGIEQVEPMMHFVARTEKEAYYVIARLLNFELERDDDHVENGGVDPRKIQVEIRGHIFVSRCRIMRRSRLPSMLLGILAPTFDVSKTMDLPSTSYEVPNEHSGLTSSLVLDGEEHLKSPHITTNT</sequence>